<proteinExistence type="predicted"/>
<organism evidence="1 2">
    <name type="scientific">Paenibacillus pinisoli</name>
    <dbReference type="NCBI Taxonomy" id="1276110"/>
    <lineage>
        <taxon>Bacteria</taxon>
        <taxon>Bacillati</taxon>
        <taxon>Bacillota</taxon>
        <taxon>Bacilli</taxon>
        <taxon>Bacillales</taxon>
        <taxon>Paenibacillaceae</taxon>
        <taxon>Paenibacillus</taxon>
    </lineage>
</organism>
<dbReference type="AlphaFoldDB" id="A0A3A6Q015"/>
<reference evidence="1 2" key="1">
    <citation type="submission" date="2018-09" db="EMBL/GenBank/DDBJ databases">
        <title>Paenibacillus aracenensis nov. sp. isolated from a cave in southern Spain.</title>
        <authorList>
            <person name="Jurado V."/>
            <person name="Gutierrez-Patricio S."/>
            <person name="Gonzalez-Pimentel J.L."/>
            <person name="Miller A.Z."/>
            <person name="Laiz L."/>
            <person name="Saiz-Jimenez C."/>
        </authorList>
    </citation>
    <scope>NUCLEOTIDE SEQUENCE [LARGE SCALE GENOMIC DNA]</scope>
    <source>
        <strain evidence="1 2">JCM 19203</strain>
    </source>
</reference>
<evidence type="ECO:0000313" key="1">
    <source>
        <dbReference type="EMBL" id="RJX40893.1"/>
    </source>
</evidence>
<sequence>MKYSEFINIIVESDPRDWIVNDEYGTYIYKENLSVTIKREEIDFSDQGRFYEDWAERFPDKKAYRQKYFLCFHQTIVEDFYVVAVDGFRSYIPYPKLENMTITQFQYKVGSIINILSGHSFDEYLRRTKITVTN</sequence>
<evidence type="ECO:0000313" key="2">
    <source>
        <dbReference type="Proteomes" id="UP000267798"/>
    </source>
</evidence>
<dbReference type="OrthoDB" id="2614062at2"/>
<name>A0A3A6Q015_9BACL</name>
<dbReference type="Proteomes" id="UP000267798">
    <property type="component" value="Unassembled WGS sequence"/>
</dbReference>
<comment type="caution">
    <text evidence="1">The sequence shown here is derived from an EMBL/GenBank/DDBJ whole genome shotgun (WGS) entry which is preliminary data.</text>
</comment>
<protein>
    <submittedName>
        <fullName evidence="1">Uncharacterized protein</fullName>
    </submittedName>
</protein>
<keyword evidence="2" id="KW-1185">Reference proteome</keyword>
<gene>
    <name evidence="1" type="ORF">D3P09_02405</name>
</gene>
<dbReference type="EMBL" id="QXQB01000001">
    <property type="protein sequence ID" value="RJX40893.1"/>
    <property type="molecule type" value="Genomic_DNA"/>
</dbReference>
<accession>A0A3A6Q015</accession>
<dbReference type="RefSeq" id="WP_120106876.1">
    <property type="nucleotide sequence ID" value="NZ_QXQB01000001.1"/>
</dbReference>